<protein>
    <recommendedName>
        <fullName evidence="3">RES domain-containing protein</fullName>
    </recommendedName>
</protein>
<organism evidence="1 2">
    <name type="scientific">Nissabacter archeti</name>
    <dbReference type="NCBI Taxonomy" id="1917880"/>
    <lineage>
        <taxon>Bacteria</taxon>
        <taxon>Pseudomonadati</taxon>
        <taxon>Pseudomonadota</taxon>
        <taxon>Gammaproteobacteria</taxon>
        <taxon>Enterobacterales</taxon>
        <taxon>Yersiniaceae</taxon>
        <taxon>Nissabacter</taxon>
    </lineage>
</organism>
<proteinExistence type="predicted"/>
<accession>A0ABS5JN60</accession>
<dbReference type="Proteomes" id="UP000680634">
    <property type="component" value="Unassembled WGS sequence"/>
</dbReference>
<keyword evidence="2" id="KW-1185">Reference proteome</keyword>
<reference evidence="2" key="1">
    <citation type="submission" date="2023-07" db="EMBL/GenBank/DDBJ databases">
        <title>Genome-inferred correspondence between phylogeny and metabolic traits in the wild Drosophila gut microbiome.</title>
        <authorList>
            <person name="Bueno E."/>
            <person name="Blow F."/>
            <person name="Douglas A.E."/>
        </authorList>
    </citation>
    <scope>NUCLEOTIDE SEQUENCE [LARGE SCALE GENOMIC DNA]</scope>
    <source>
        <strain evidence="2">JGM97</strain>
    </source>
</reference>
<evidence type="ECO:0000313" key="1">
    <source>
        <dbReference type="EMBL" id="MBS0971435.1"/>
    </source>
</evidence>
<name>A0ABS5JN60_9GAMM</name>
<evidence type="ECO:0008006" key="3">
    <source>
        <dbReference type="Google" id="ProtNLM"/>
    </source>
</evidence>
<gene>
    <name evidence="1" type="ORF">JK232_21365</name>
</gene>
<sequence>MDLFEIKLPRKRLHPYFKSLIDEEHLSPVRDVIQSWGTGLLDRKNEQEKFVNEFQITFNSAFWELYLNKVFMSLNMVVNYTKESPDFHVTTADGYSFNVEAVVADPTINDAPQFEISDEEDFIDDCTIKLLGKIKQKLDLFNGTKGKRYPYSSLSHVDGKPFIIAVAPFNRNYAFSQNNIAINRVLFGIDRPMPDGKIPLMETISKPNGTKLDLGIFTNDSFKEISAIIFSTTGMLGKAIIESRIPCSIRATRYRQIYQYDFLKEEGLENLGMKYHKISPTHEIFTNRFEIGKFICGSDVHLCHSSEYQESHVDGLHVYFNPYALIPLEENVFDDFAITHNFYDIDRKECIMVHHDNSLVSRQVFNY</sequence>
<dbReference type="EMBL" id="JAERKB010000020">
    <property type="protein sequence ID" value="MBS0971435.1"/>
    <property type="molecule type" value="Genomic_DNA"/>
</dbReference>
<comment type="caution">
    <text evidence="1">The sequence shown here is derived from an EMBL/GenBank/DDBJ whole genome shotgun (WGS) entry which is preliminary data.</text>
</comment>
<evidence type="ECO:0000313" key="2">
    <source>
        <dbReference type="Proteomes" id="UP000680634"/>
    </source>
</evidence>
<dbReference type="RefSeq" id="WP_212589682.1">
    <property type="nucleotide sequence ID" value="NZ_JAERKB010000020.1"/>
</dbReference>